<dbReference type="Gene3D" id="3.10.20.10">
    <property type="match status" value="2"/>
</dbReference>
<proteinExistence type="predicted"/>
<evidence type="ECO:0000313" key="2">
    <source>
        <dbReference type="EMBL" id="KAA2242765.1"/>
    </source>
</evidence>
<sequence length="191" mass="21404">MVSAPKLYMLLLGCKPNGRHTEQHDIFFSIGLSLKDLVPAILEFWPEAAPKIHIDAWREVTAVNGYVIRVASREAMPAIAAAAQSPAVEPRLFFINLGGYKENEFEEFHYKIITVASDKQMAITQGKRTAFFKHAQSAHVDDKYGVDVDDIYDIADILPAGIKDQYRLIVTPQPGIAEDPMHMGYFRLDAL</sequence>
<name>A0A5B2VUL3_9BACT</name>
<feature type="domain" description="DUF1543" evidence="1">
    <location>
        <begin position="19"/>
        <end position="69"/>
    </location>
</feature>
<organism evidence="2 3">
    <name type="scientific">Chitinophaga agrisoli</name>
    <dbReference type="NCBI Taxonomy" id="2607653"/>
    <lineage>
        <taxon>Bacteria</taxon>
        <taxon>Pseudomonadati</taxon>
        <taxon>Bacteroidota</taxon>
        <taxon>Chitinophagia</taxon>
        <taxon>Chitinophagales</taxon>
        <taxon>Chitinophagaceae</taxon>
        <taxon>Chitinophaga</taxon>
    </lineage>
</organism>
<evidence type="ECO:0000259" key="1">
    <source>
        <dbReference type="Pfam" id="PF07566"/>
    </source>
</evidence>
<reference evidence="2 3" key="1">
    <citation type="submission" date="2019-09" db="EMBL/GenBank/DDBJ databases">
        <title>Chitinophaga ginsengihumi sp. nov., isolated from soil of ginseng rhizosphere.</title>
        <authorList>
            <person name="Lee J."/>
        </authorList>
    </citation>
    <scope>NUCLEOTIDE SEQUENCE [LARGE SCALE GENOMIC DNA]</scope>
    <source>
        <strain evidence="2 3">BN140078</strain>
    </source>
</reference>
<dbReference type="Proteomes" id="UP000324611">
    <property type="component" value="Unassembled WGS sequence"/>
</dbReference>
<gene>
    <name evidence="2" type="ORF">F0L74_09565</name>
</gene>
<keyword evidence="3" id="KW-1185">Reference proteome</keyword>
<dbReference type="InterPro" id="IPR011440">
    <property type="entry name" value="DUF1543"/>
</dbReference>
<protein>
    <submittedName>
        <fullName evidence="2">DUF1543 domain-containing protein</fullName>
    </submittedName>
</protein>
<dbReference type="RefSeq" id="WP_149837638.1">
    <property type="nucleotide sequence ID" value="NZ_VUOC01000002.1"/>
</dbReference>
<comment type="caution">
    <text evidence="2">The sequence shown here is derived from an EMBL/GenBank/DDBJ whole genome shotgun (WGS) entry which is preliminary data.</text>
</comment>
<dbReference type="AlphaFoldDB" id="A0A5B2VUL3"/>
<dbReference type="Pfam" id="PF07566">
    <property type="entry name" value="DUF1543"/>
    <property type="match status" value="1"/>
</dbReference>
<reference evidence="2 3" key="2">
    <citation type="submission" date="2019-09" db="EMBL/GenBank/DDBJ databases">
        <authorList>
            <person name="Jin C."/>
        </authorList>
    </citation>
    <scope>NUCLEOTIDE SEQUENCE [LARGE SCALE GENOMIC DNA]</scope>
    <source>
        <strain evidence="2 3">BN140078</strain>
    </source>
</reference>
<evidence type="ECO:0000313" key="3">
    <source>
        <dbReference type="Proteomes" id="UP000324611"/>
    </source>
</evidence>
<accession>A0A5B2VUL3</accession>
<dbReference type="EMBL" id="VUOC01000002">
    <property type="protein sequence ID" value="KAA2242765.1"/>
    <property type="molecule type" value="Genomic_DNA"/>
</dbReference>